<dbReference type="GeneID" id="66105592"/>
<keyword evidence="2" id="KW-1185">Reference proteome</keyword>
<dbReference type="Proteomes" id="UP000812287">
    <property type="component" value="Unassembled WGS sequence"/>
</dbReference>
<dbReference type="RefSeq" id="XP_043038741.1">
    <property type="nucleotide sequence ID" value="XM_043183295.1"/>
</dbReference>
<organism evidence="1 2">
    <name type="scientific">Guyanagaster necrorhizus</name>
    <dbReference type="NCBI Taxonomy" id="856835"/>
    <lineage>
        <taxon>Eukaryota</taxon>
        <taxon>Fungi</taxon>
        <taxon>Dikarya</taxon>
        <taxon>Basidiomycota</taxon>
        <taxon>Agaricomycotina</taxon>
        <taxon>Agaricomycetes</taxon>
        <taxon>Agaricomycetidae</taxon>
        <taxon>Agaricales</taxon>
        <taxon>Marasmiineae</taxon>
        <taxon>Physalacriaceae</taxon>
        <taxon>Guyanagaster</taxon>
    </lineage>
</organism>
<dbReference type="OrthoDB" id="3265020at2759"/>
<feature type="non-terminal residue" evidence="1">
    <location>
        <position position="1"/>
    </location>
</feature>
<evidence type="ECO:0000313" key="1">
    <source>
        <dbReference type="EMBL" id="KAG7445241.1"/>
    </source>
</evidence>
<sequence>ILMNTKYHYMQFSVSPKISNVLSVHQAIQSTLIQVFGVADRSIYLDILWVAEEGNETVI</sequence>
<accession>A0A9P7VSN1</accession>
<comment type="caution">
    <text evidence="1">The sequence shown here is derived from an EMBL/GenBank/DDBJ whole genome shotgun (WGS) entry which is preliminary data.</text>
</comment>
<reference evidence="1" key="1">
    <citation type="submission" date="2020-11" db="EMBL/GenBank/DDBJ databases">
        <title>Adaptations for nitrogen fixation in a non-lichenized fungal sporocarp promotes dispersal by wood-feeding termites.</title>
        <authorList>
            <consortium name="DOE Joint Genome Institute"/>
            <person name="Koch R.A."/>
            <person name="Yoon G."/>
            <person name="Arayal U."/>
            <person name="Lail K."/>
            <person name="Amirebrahimi M."/>
            <person name="Labutti K."/>
            <person name="Lipzen A."/>
            <person name="Riley R."/>
            <person name="Barry K."/>
            <person name="Henrissat B."/>
            <person name="Grigoriev I.V."/>
            <person name="Herr J.R."/>
            <person name="Aime M.C."/>
        </authorList>
    </citation>
    <scope>NUCLEOTIDE SEQUENCE</scope>
    <source>
        <strain evidence="1">MCA 3950</strain>
    </source>
</reference>
<evidence type="ECO:0000313" key="2">
    <source>
        <dbReference type="Proteomes" id="UP000812287"/>
    </source>
</evidence>
<dbReference type="AlphaFoldDB" id="A0A9P7VSN1"/>
<gene>
    <name evidence="1" type="ORF">BT62DRAFT_897249</name>
</gene>
<protein>
    <submittedName>
        <fullName evidence="1">Uncharacterized protein</fullName>
    </submittedName>
</protein>
<dbReference type="EMBL" id="MU250537">
    <property type="protein sequence ID" value="KAG7445241.1"/>
    <property type="molecule type" value="Genomic_DNA"/>
</dbReference>
<name>A0A9P7VSN1_9AGAR</name>
<proteinExistence type="predicted"/>